<dbReference type="Proteomes" id="UP000000493">
    <property type="component" value="Chromosome"/>
</dbReference>
<evidence type="ECO:0000313" key="2">
    <source>
        <dbReference type="Proteomes" id="UP000000493"/>
    </source>
</evidence>
<reference evidence="1 2" key="2">
    <citation type="journal article" date="2012" name="Stand. Genomic Sci.">
        <title>Complete genome sequence of the aquatic bacterium Runella slithyformis type strain (LSU 4(T)).</title>
        <authorList>
            <person name="Copeland A."/>
            <person name="Zhang X."/>
            <person name="Misra M."/>
            <person name="Lapidus A."/>
            <person name="Nolan M."/>
            <person name="Lucas S."/>
            <person name="Deshpande S."/>
            <person name="Cheng J.F."/>
            <person name="Tapia R."/>
            <person name="Goodwin L.A."/>
            <person name="Pitluck S."/>
            <person name="Liolios K."/>
            <person name="Pagani I."/>
            <person name="Ivanova N."/>
            <person name="Mikhailova N."/>
            <person name="Pati A."/>
            <person name="Chen A."/>
            <person name="Palaniappan K."/>
            <person name="Land M."/>
            <person name="Hauser L."/>
            <person name="Pan C."/>
            <person name="Jeffries C.D."/>
            <person name="Detter J.C."/>
            <person name="Brambilla E.M."/>
            <person name="Rohde M."/>
            <person name="Djao O.D."/>
            <person name="Goker M."/>
            <person name="Sikorski J."/>
            <person name="Tindall B.J."/>
            <person name="Woyke T."/>
            <person name="Bristow J."/>
            <person name="Eisen J.A."/>
            <person name="Markowitz V."/>
            <person name="Hugenholtz P."/>
            <person name="Kyrpides N.C."/>
            <person name="Klenk H.P."/>
            <person name="Mavromatis K."/>
        </authorList>
    </citation>
    <scope>NUCLEOTIDE SEQUENCE [LARGE SCALE GENOMIC DNA]</scope>
    <source>
        <strain evidence="2">ATCC 29530 / DSM 19594 / LMG 11500 / NCIMB 11436 / LSU 4</strain>
    </source>
</reference>
<proteinExistence type="predicted"/>
<protein>
    <submittedName>
        <fullName evidence="1">Uncharacterized protein</fullName>
    </submittedName>
</protein>
<accession>A0A7U3ZH98</accession>
<keyword evidence="2" id="KW-1185">Reference proteome</keyword>
<organism evidence="1 2">
    <name type="scientific">Runella slithyformis (strain ATCC 29530 / DSM 19594 / LMG 11500 / NCIMB 11436 / LSU 4)</name>
    <dbReference type="NCBI Taxonomy" id="761193"/>
    <lineage>
        <taxon>Bacteria</taxon>
        <taxon>Pseudomonadati</taxon>
        <taxon>Bacteroidota</taxon>
        <taxon>Cytophagia</taxon>
        <taxon>Cytophagales</taxon>
        <taxon>Spirosomataceae</taxon>
        <taxon>Runella</taxon>
    </lineage>
</organism>
<dbReference type="AlphaFoldDB" id="A0A7U3ZH98"/>
<dbReference type="KEGG" id="rsi:Runsl_0698"/>
<gene>
    <name evidence="1" type="ordered locus">Runsl_0698</name>
</gene>
<reference evidence="2" key="1">
    <citation type="submission" date="2011-06" db="EMBL/GenBank/DDBJ databases">
        <title>The complete genome of chromosome of Runella slithyformis DSM 19594.</title>
        <authorList>
            <consortium name="US DOE Joint Genome Institute (JGI-PGF)"/>
            <person name="Lucas S."/>
            <person name="Han J."/>
            <person name="Lapidus A."/>
            <person name="Bruce D."/>
            <person name="Goodwin L."/>
            <person name="Pitluck S."/>
            <person name="Peters L."/>
            <person name="Kyrpides N."/>
            <person name="Mavromatis K."/>
            <person name="Ivanova N."/>
            <person name="Ovchinnikova G."/>
            <person name="Zhang X."/>
            <person name="Misra M."/>
            <person name="Detter J.C."/>
            <person name="Tapia R."/>
            <person name="Han C."/>
            <person name="Land M."/>
            <person name="Hauser L."/>
            <person name="Markowitz V."/>
            <person name="Cheng J.-F."/>
            <person name="Hugenholtz P."/>
            <person name="Woyke T."/>
            <person name="Wu D."/>
            <person name="Tindall B."/>
            <person name="Faehrich R."/>
            <person name="Brambilla E."/>
            <person name="Klenk H.-P."/>
            <person name="Eisen J.A."/>
        </authorList>
    </citation>
    <scope>NUCLEOTIDE SEQUENCE [LARGE SCALE GENOMIC DNA]</scope>
    <source>
        <strain evidence="2">ATCC 29530 / DSM 19594 / LMG 11500 / NCIMB 11436 / LSU 4</strain>
    </source>
</reference>
<sequence length="106" mass="12784">MDKESLQDILKESEATWQAIVEHCRQLRASGQPNFQLEQFVENRNQWLGFSNYAKTYGMTFDEVKQIFQEGKFKEEYIQYSPIDVKGKKFEFWRIRNLPLEQLLKK</sequence>
<dbReference type="RefSeq" id="WP_013926463.1">
    <property type="nucleotide sequence ID" value="NC_015703.1"/>
</dbReference>
<evidence type="ECO:0000313" key="1">
    <source>
        <dbReference type="EMBL" id="AEI47140.1"/>
    </source>
</evidence>
<name>A0A7U3ZH98_RUNSL</name>
<dbReference type="EMBL" id="CP002859">
    <property type="protein sequence ID" value="AEI47140.1"/>
    <property type="molecule type" value="Genomic_DNA"/>
</dbReference>